<gene>
    <name evidence="5" type="ORF">K8V15_06175</name>
</gene>
<dbReference type="Proteomes" id="UP000712713">
    <property type="component" value="Unassembled WGS sequence"/>
</dbReference>
<dbReference type="GO" id="GO:0046872">
    <property type="term" value="F:metal ion binding"/>
    <property type="evidence" value="ECO:0007669"/>
    <property type="project" value="UniProtKB-KW"/>
</dbReference>
<dbReference type="GO" id="GO:0032259">
    <property type="term" value="P:methylation"/>
    <property type="evidence" value="ECO:0007669"/>
    <property type="project" value="UniProtKB-KW"/>
</dbReference>
<feature type="binding site" evidence="1">
    <location>
        <position position="9"/>
    </location>
    <ligand>
        <name>Zn(2+)</name>
        <dbReference type="ChEBI" id="CHEBI:29105"/>
    </ligand>
</feature>
<organism evidence="5 6">
    <name type="scientific">Tessaracoccus flavescens</name>
    <dbReference type="NCBI Taxonomy" id="399497"/>
    <lineage>
        <taxon>Bacteria</taxon>
        <taxon>Bacillati</taxon>
        <taxon>Actinomycetota</taxon>
        <taxon>Actinomycetes</taxon>
        <taxon>Propionibacteriales</taxon>
        <taxon>Propionibacteriaceae</taxon>
        <taxon>Tessaracoccus</taxon>
    </lineage>
</organism>
<comment type="caution">
    <text evidence="5">The sequence shown here is derived from an EMBL/GenBank/DDBJ whole genome shotgun (WGS) entry which is preliminary data.</text>
</comment>
<evidence type="ECO:0000259" key="3">
    <source>
        <dbReference type="Pfam" id="PF08241"/>
    </source>
</evidence>
<dbReference type="InterPro" id="IPR029063">
    <property type="entry name" value="SAM-dependent_MTases_sf"/>
</dbReference>
<dbReference type="EMBL" id="DYZF01000156">
    <property type="protein sequence ID" value="HJE51550.1"/>
    <property type="molecule type" value="Genomic_DNA"/>
</dbReference>
<reference evidence="5" key="1">
    <citation type="journal article" date="2021" name="PeerJ">
        <title>Extensive microbial diversity within the chicken gut microbiome revealed by metagenomics and culture.</title>
        <authorList>
            <person name="Gilroy R."/>
            <person name="Ravi A."/>
            <person name="Getino M."/>
            <person name="Pursley I."/>
            <person name="Horton D.L."/>
            <person name="Alikhan N.F."/>
            <person name="Baker D."/>
            <person name="Gharbi K."/>
            <person name="Hall N."/>
            <person name="Watson M."/>
            <person name="Adriaenssens E.M."/>
            <person name="Foster-Nyarko E."/>
            <person name="Jarju S."/>
            <person name="Secka A."/>
            <person name="Antonio M."/>
            <person name="Oren A."/>
            <person name="Chaudhuri R.R."/>
            <person name="La Ragione R."/>
            <person name="Hildebrand F."/>
            <person name="Pallen M.J."/>
        </authorList>
    </citation>
    <scope>NUCLEOTIDE SEQUENCE</scope>
    <source>
        <strain evidence="5">ChiGjej3B3-7470</strain>
    </source>
</reference>
<protein>
    <submittedName>
        <fullName evidence="5">SAM-dependent methyltransferase</fullName>
    </submittedName>
</protein>
<feature type="binding site" evidence="2">
    <location>
        <position position="180"/>
    </location>
    <ligand>
        <name>S-adenosyl-L-methionine</name>
        <dbReference type="ChEBI" id="CHEBI:59789"/>
    </ligand>
</feature>
<evidence type="ECO:0000259" key="4">
    <source>
        <dbReference type="Pfam" id="PF21302"/>
    </source>
</evidence>
<dbReference type="GO" id="GO:0008757">
    <property type="term" value="F:S-adenosylmethionine-dependent methyltransferase activity"/>
    <property type="evidence" value="ECO:0007669"/>
    <property type="project" value="InterPro"/>
</dbReference>
<sequence>MQLADWLRCPHCHGELSHDGAALRCPSRHSFDVARQGYVNLLGRAAPHNADTPGMLEARARFLGTGLFDPVADAVAEPLQGRRRIVEVGAGTAYYLAHALDRHPAAQGLATDVSVPAAKRAARAHERAHAVVADTWAGLPVRDGVADALLCVFAPRNPAEFERLVAPGGVVVVAVPTVNHLRELRAAHGLLDVAEDKAATVAAAFPGWRSTAWTVEYPAHLDGPQATDLIAMGPNAFHDRPRIVDDISVTVSVTVVTLQRQAP</sequence>
<name>A0A921EPY9_9ACTN</name>
<dbReference type="Gene3D" id="3.40.50.150">
    <property type="entry name" value="Vaccinia Virus protein VP39"/>
    <property type="match status" value="1"/>
</dbReference>
<keyword evidence="5" id="KW-0808">Transferase</keyword>
<keyword evidence="2" id="KW-0949">S-adenosyl-L-methionine</keyword>
<feature type="domain" description="23S rRNA (guanine(745)-N(1))-methyltransferase N-terminal" evidence="4">
    <location>
        <begin position="8"/>
        <end position="42"/>
    </location>
</feature>
<feature type="binding site" evidence="1">
    <location>
        <position position="25"/>
    </location>
    <ligand>
        <name>Zn(2+)</name>
        <dbReference type="ChEBI" id="CHEBI:29105"/>
    </ligand>
</feature>
<dbReference type="PIRSF" id="PIRSF018249">
    <property type="entry name" value="MyrA_prd"/>
    <property type="match status" value="1"/>
</dbReference>
<feature type="domain" description="Methyltransferase type 11" evidence="3">
    <location>
        <begin position="86"/>
        <end position="172"/>
    </location>
</feature>
<feature type="binding site" evidence="1">
    <location>
        <position position="29"/>
    </location>
    <ligand>
        <name>Zn(2+)</name>
        <dbReference type="ChEBI" id="CHEBI:29105"/>
    </ligand>
</feature>
<accession>A0A921EPY9</accession>
<evidence type="ECO:0000313" key="5">
    <source>
        <dbReference type="EMBL" id="HJE51550.1"/>
    </source>
</evidence>
<evidence type="ECO:0000256" key="2">
    <source>
        <dbReference type="PIRSR" id="PIRSR018249-2"/>
    </source>
</evidence>
<reference evidence="5" key="2">
    <citation type="submission" date="2021-09" db="EMBL/GenBank/DDBJ databases">
        <authorList>
            <person name="Gilroy R."/>
        </authorList>
    </citation>
    <scope>NUCLEOTIDE SEQUENCE</scope>
    <source>
        <strain evidence="5">ChiGjej3B3-7470</strain>
    </source>
</reference>
<keyword evidence="5" id="KW-0489">Methyltransferase</keyword>
<dbReference type="InterPro" id="IPR013216">
    <property type="entry name" value="Methyltransf_11"/>
</dbReference>
<keyword evidence="1" id="KW-0862">Zinc</keyword>
<evidence type="ECO:0000313" key="6">
    <source>
        <dbReference type="Proteomes" id="UP000712713"/>
    </source>
</evidence>
<dbReference type="SUPFAM" id="SSF53335">
    <property type="entry name" value="S-adenosyl-L-methionine-dependent methyltransferases"/>
    <property type="match status" value="1"/>
</dbReference>
<dbReference type="InterPro" id="IPR016718">
    <property type="entry name" value="rRNA_m1G-MeTrfase_A_prd"/>
</dbReference>
<dbReference type="Pfam" id="PF21302">
    <property type="entry name" value="Zn_ribbon_RlmA"/>
    <property type="match status" value="1"/>
</dbReference>
<feature type="binding site" evidence="1">
    <location>
        <position position="12"/>
    </location>
    <ligand>
        <name>Zn(2+)</name>
        <dbReference type="ChEBI" id="CHEBI:29105"/>
    </ligand>
</feature>
<proteinExistence type="predicted"/>
<feature type="binding site" evidence="2">
    <location>
        <position position="68"/>
    </location>
    <ligand>
        <name>S-adenosyl-L-methionine</name>
        <dbReference type="ChEBI" id="CHEBI:59789"/>
    </ligand>
</feature>
<keyword evidence="1" id="KW-0479">Metal-binding</keyword>
<dbReference type="AlphaFoldDB" id="A0A921EPY9"/>
<dbReference type="Pfam" id="PF08241">
    <property type="entry name" value="Methyltransf_11"/>
    <property type="match status" value="1"/>
</dbReference>
<evidence type="ECO:0000256" key="1">
    <source>
        <dbReference type="PIRSR" id="PIRSR018249-1"/>
    </source>
</evidence>
<dbReference type="InterPro" id="IPR048647">
    <property type="entry name" value="RlmA_N"/>
</dbReference>